<dbReference type="Proteomes" id="UP000199607">
    <property type="component" value="Unassembled WGS sequence"/>
</dbReference>
<protein>
    <submittedName>
        <fullName evidence="2">Arylsulfatase A</fullName>
    </submittedName>
</protein>
<evidence type="ECO:0000313" key="2">
    <source>
        <dbReference type="EMBL" id="SFK69521.1"/>
    </source>
</evidence>
<dbReference type="PANTHER" id="PTHR43751">
    <property type="entry name" value="SULFATASE"/>
    <property type="match status" value="1"/>
</dbReference>
<dbReference type="STRING" id="553466.SAMN04487950_0630"/>
<dbReference type="RefSeq" id="WP_089865576.1">
    <property type="nucleotide sequence ID" value="NZ_FOTC01000001.1"/>
</dbReference>
<reference evidence="3" key="1">
    <citation type="submission" date="2016-10" db="EMBL/GenBank/DDBJ databases">
        <authorList>
            <person name="Varghese N."/>
            <person name="Submissions S."/>
        </authorList>
    </citation>
    <scope>NUCLEOTIDE SEQUENCE [LARGE SCALE GENOMIC DNA]</scope>
    <source>
        <strain evidence="3">CGMCC 1.7738</strain>
    </source>
</reference>
<dbReference type="CDD" id="cd16148">
    <property type="entry name" value="sulfatase_like"/>
    <property type="match status" value="1"/>
</dbReference>
<proteinExistence type="predicted"/>
<evidence type="ECO:0000259" key="1">
    <source>
        <dbReference type="Pfam" id="PF00884"/>
    </source>
</evidence>
<organism evidence="2 3">
    <name type="scientific">Halogranum rubrum</name>
    <dbReference type="NCBI Taxonomy" id="553466"/>
    <lineage>
        <taxon>Archaea</taxon>
        <taxon>Methanobacteriati</taxon>
        <taxon>Methanobacteriota</taxon>
        <taxon>Stenosarchaea group</taxon>
        <taxon>Halobacteria</taxon>
        <taxon>Halobacteriales</taxon>
        <taxon>Haloferacaceae</taxon>
    </lineage>
</organism>
<dbReference type="EMBL" id="FOTC01000001">
    <property type="protein sequence ID" value="SFK69521.1"/>
    <property type="molecule type" value="Genomic_DNA"/>
</dbReference>
<dbReference type="SUPFAM" id="SSF53649">
    <property type="entry name" value="Alkaline phosphatase-like"/>
    <property type="match status" value="1"/>
</dbReference>
<dbReference type="AlphaFoldDB" id="A0A1I4BNT9"/>
<dbReference type="InterPro" id="IPR052701">
    <property type="entry name" value="GAG_Ulvan_Degrading_Sulfatases"/>
</dbReference>
<dbReference type="Pfam" id="PF00884">
    <property type="entry name" value="Sulfatase"/>
    <property type="match status" value="1"/>
</dbReference>
<gene>
    <name evidence="2" type="ORF">SAMN04487950_0630</name>
</gene>
<dbReference type="PANTHER" id="PTHR43751:SF3">
    <property type="entry name" value="SULFATASE N-TERMINAL DOMAIN-CONTAINING PROTEIN"/>
    <property type="match status" value="1"/>
</dbReference>
<dbReference type="InterPro" id="IPR017850">
    <property type="entry name" value="Alkaline_phosphatase_core_sf"/>
</dbReference>
<name>A0A1I4BNT9_9EURY</name>
<dbReference type="Gene3D" id="3.40.720.10">
    <property type="entry name" value="Alkaline Phosphatase, subunit A"/>
    <property type="match status" value="1"/>
</dbReference>
<evidence type="ECO:0000313" key="3">
    <source>
        <dbReference type="Proteomes" id="UP000199607"/>
    </source>
</evidence>
<dbReference type="InterPro" id="IPR000917">
    <property type="entry name" value="Sulfatase_N"/>
</dbReference>
<feature type="domain" description="Sulfatase N-terminal" evidence="1">
    <location>
        <begin position="2"/>
        <end position="325"/>
    </location>
</feature>
<sequence>MHVVVLDIDSLRPDHVSSYGYQLETTPNIDRLAADGTVFSTAYAANSPCMPSRAAFLSGRYGLSNGVTTHGPRGRILQSPHVLADTKYTRAWWTLPELFFNKRVRTVGVSSFPRHPAPWFYHLWHEFLHPQEPAGKRESFQTPRAETVADLTIDRLREHAGDDTFLYAQFWDPHTPYNQPGLGESKSAANYPLPPYPTAATIDAHQEWDTWHSASRRGIESRADLADLLATYDNEIRYVDEQVGRIVDVLEAEGLYDDTLLVVTADHGEEFGEHGLYSEHWSTYEGTQRIPLIVKPPADAAPLRSEVDTPVTNVDIAPTIADYAGFDAPKRWQGRSLRSSLEGCEESLREFVVVEHGLYTAQRAIRSAEWKLVRTYHAGLWDDRLERLELYNLTDDPWEQENLVDDRPALVEELRTTMFQWVEEKSGVSQDYLKTTAREGPAGLRWAKR</sequence>
<keyword evidence="3" id="KW-1185">Reference proteome</keyword>
<accession>A0A1I4BNT9</accession>